<dbReference type="InParanoid" id="A0A2K1QTJ1"/>
<comment type="caution">
    <text evidence="2">The sequence shown here is derived from an EMBL/GenBank/DDBJ whole genome shotgun (WGS) entry which is preliminary data.</text>
</comment>
<evidence type="ECO:0000256" key="1">
    <source>
        <dbReference type="SAM" id="MobiDB-lite"/>
    </source>
</evidence>
<proteinExistence type="predicted"/>
<dbReference type="EMBL" id="NKHZ01000041">
    <property type="protein sequence ID" value="PNS18388.1"/>
    <property type="molecule type" value="Genomic_DNA"/>
</dbReference>
<name>A0A2K1QTJ1_9PEZI</name>
<protein>
    <submittedName>
        <fullName evidence="2">Uncharacterized protein</fullName>
    </submittedName>
</protein>
<sequence length="281" mass="30098">MSQKTYLLSPSLDIHPGGDLRLGAIFLNPFTPEQPISHLPNPPEPITHTEFDRSITRSNGHSLYGNLFASFLATAGANLGGEFARSELRQYDMNTLETIKFRTAVTNEAVTALVASDARVRAAINSGTFGRQPVYMVSGLKVAKGLRWATEVNGSQGGSVGATAPVTESVGLGGEVGGSRSRGEGDAGSTVEDVIIAYQLHQIVEKGWRERRRRAEIGVFKHAAAFLGKDDGKQEDLFEIDDADGDEIAALAEELEVGNLEKKSLESSNGEETVHVFGPST</sequence>
<organism evidence="2 3">
    <name type="scientific">Sphaceloma murrayae</name>
    <dbReference type="NCBI Taxonomy" id="2082308"/>
    <lineage>
        <taxon>Eukaryota</taxon>
        <taxon>Fungi</taxon>
        <taxon>Dikarya</taxon>
        <taxon>Ascomycota</taxon>
        <taxon>Pezizomycotina</taxon>
        <taxon>Dothideomycetes</taxon>
        <taxon>Dothideomycetidae</taxon>
        <taxon>Myriangiales</taxon>
        <taxon>Elsinoaceae</taxon>
        <taxon>Sphaceloma</taxon>
    </lineage>
</organism>
<dbReference type="AlphaFoldDB" id="A0A2K1QTJ1"/>
<evidence type="ECO:0000313" key="2">
    <source>
        <dbReference type="EMBL" id="PNS18388.1"/>
    </source>
</evidence>
<feature type="region of interest" description="Disordered" evidence="1">
    <location>
        <begin position="262"/>
        <end position="281"/>
    </location>
</feature>
<evidence type="ECO:0000313" key="3">
    <source>
        <dbReference type="Proteomes" id="UP000243797"/>
    </source>
</evidence>
<dbReference type="OrthoDB" id="4500473at2759"/>
<reference evidence="2 3" key="1">
    <citation type="submission" date="2017-06" db="EMBL/GenBank/DDBJ databases">
        <title>Draft genome sequence of a variant of Elsinoe murrayae.</title>
        <authorList>
            <person name="Cheng Q."/>
        </authorList>
    </citation>
    <scope>NUCLEOTIDE SEQUENCE [LARGE SCALE GENOMIC DNA]</scope>
    <source>
        <strain evidence="2 3">CQ-2017a</strain>
    </source>
</reference>
<accession>A0A2K1QTJ1</accession>
<gene>
    <name evidence="2" type="ORF">CAC42_6205</name>
</gene>
<keyword evidence="3" id="KW-1185">Reference proteome</keyword>
<dbReference type="Proteomes" id="UP000243797">
    <property type="component" value="Unassembled WGS sequence"/>
</dbReference>